<evidence type="ECO:0000313" key="4">
    <source>
        <dbReference type="Proteomes" id="UP000033519"/>
    </source>
</evidence>
<reference evidence="2 4" key="1">
    <citation type="submission" date="2015-03" db="EMBL/GenBank/DDBJ databases">
        <authorList>
            <person name="Lepp D."/>
            <person name="Hassan Y.I."/>
            <person name="Li X.-Z."/>
            <person name="Zhou T."/>
        </authorList>
    </citation>
    <scope>NUCLEOTIDE SEQUENCE [LARGE SCALE GENOMIC DNA]</scope>
    <source>
        <strain evidence="2 4">Cr7-05</strain>
    </source>
</reference>
<dbReference type="SUPFAM" id="SSF55729">
    <property type="entry name" value="Acyl-CoA N-acyltransferases (Nat)"/>
    <property type="match status" value="1"/>
</dbReference>
<dbReference type="RefSeq" id="WP_046172458.1">
    <property type="nucleotide sequence ID" value="NZ_FOMB01000001.1"/>
</dbReference>
<organism evidence="3 5">
    <name type="scientific">Devosia psychrophila</name>
    <dbReference type="NCBI Taxonomy" id="728005"/>
    <lineage>
        <taxon>Bacteria</taxon>
        <taxon>Pseudomonadati</taxon>
        <taxon>Pseudomonadota</taxon>
        <taxon>Alphaproteobacteria</taxon>
        <taxon>Hyphomicrobiales</taxon>
        <taxon>Devosiaceae</taxon>
        <taxon>Devosia</taxon>
    </lineage>
</organism>
<evidence type="ECO:0000313" key="3">
    <source>
        <dbReference type="EMBL" id="SFB93149.1"/>
    </source>
</evidence>
<dbReference type="EMBL" id="FOMB01000001">
    <property type="protein sequence ID" value="SFB93149.1"/>
    <property type="molecule type" value="Genomic_DNA"/>
</dbReference>
<evidence type="ECO:0000313" key="5">
    <source>
        <dbReference type="Proteomes" id="UP000182258"/>
    </source>
</evidence>
<dbReference type="PATRIC" id="fig|728005.3.peg.1929"/>
<dbReference type="Pfam" id="PF21926">
    <property type="entry name" value="FeeM"/>
    <property type="match status" value="1"/>
</dbReference>
<dbReference type="Gene3D" id="3.40.630.30">
    <property type="match status" value="1"/>
</dbReference>
<dbReference type="STRING" id="728005.SAMN04488059_10194"/>
<dbReference type="InterPro" id="IPR054597">
    <property type="entry name" value="FeeM_cat"/>
</dbReference>
<protein>
    <submittedName>
        <fullName evidence="3">Autoinducer synthase</fullName>
    </submittedName>
</protein>
<dbReference type="AlphaFoldDB" id="A0A0F5PSL8"/>
<dbReference type="Proteomes" id="UP000182258">
    <property type="component" value="Unassembled WGS sequence"/>
</dbReference>
<evidence type="ECO:0000259" key="1">
    <source>
        <dbReference type="Pfam" id="PF21926"/>
    </source>
</evidence>
<feature type="domain" description="N-acyl amino acid synthase FeeM catalytic core" evidence="1">
    <location>
        <begin position="39"/>
        <end position="196"/>
    </location>
</feature>
<gene>
    <name evidence="3" type="ORF">SAMN04488059_10194</name>
    <name evidence="2" type="ORF">WH91_18460</name>
</gene>
<dbReference type="EMBL" id="LAPV01000159">
    <property type="protein sequence ID" value="KKC31682.1"/>
    <property type="molecule type" value="Genomic_DNA"/>
</dbReference>
<sequence>MSTASQLQSSSSRFASTLIDLLDRVEYRRVSLDEQFDPVYRLRYEAYRREDFVPINSQEITRDVYDDADNCYCFGVYIDGILVSSIRFHHVTSSNRQSPSRTIWPEILDPKLDQGDSYIDPSRFTADHDASLALPALPYLTLRIVAMASEYFTVRYCIASVRAEHAAFYRRVFGSERLGDERNWGELRFPVCLYAAEVPTIRNRVADRFPFFMSTPAERDALFGPGLGPRKIVAPTARVAHRLRVIENQRAEPTAV</sequence>
<name>A0A0F5PSL8_9HYPH</name>
<reference evidence="3 5" key="2">
    <citation type="submission" date="2016-10" db="EMBL/GenBank/DDBJ databases">
        <authorList>
            <person name="de Groot N.N."/>
        </authorList>
    </citation>
    <scope>NUCLEOTIDE SEQUENCE [LARGE SCALE GENOMIC DNA]</scope>
    <source>
        <strain evidence="3 5">CGMCC 1.10210</strain>
    </source>
</reference>
<dbReference type="Proteomes" id="UP000033519">
    <property type="component" value="Unassembled WGS sequence"/>
</dbReference>
<dbReference type="InterPro" id="IPR016181">
    <property type="entry name" value="Acyl_CoA_acyltransferase"/>
</dbReference>
<accession>A0A0F5PSL8</accession>
<evidence type="ECO:0000313" key="2">
    <source>
        <dbReference type="EMBL" id="KKC31682.1"/>
    </source>
</evidence>
<proteinExistence type="predicted"/>
<keyword evidence="4" id="KW-1185">Reference proteome</keyword>
<dbReference type="OrthoDB" id="9812697at2"/>